<organism evidence="2 3">
    <name type="scientific">Microbacterium azadirachtae</name>
    <dbReference type="NCBI Taxonomy" id="582680"/>
    <lineage>
        <taxon>Bacteria</taxon>
        <taxon>Bacillati</taxon>
        <taxon>Actinomycetota</taxon>
        <taxon>Actinomycetes</taxon>
        <taxon>Micrococcales</taxon>
        <taxon>Microbacteriaceae</taxon>
        <taxon>Microbacterium</taxon>
    </lineage>
</organism>
<protein>
    <submittedName>
        <fullName evidence="2">Uncharacterized protein</fullName>
    </submittedName>
</protein>
<dbReference type="Proteomes" id="UP000033448">
    <property type="component" value="Unassembled WGS sequence"/>
</dbReference>
<sequence length="144" mass="14133">MSVVIGAPVAGSATPYAFRNSPFGDWTATTAPFAEVCAKASCAVLSRVAARSAGSSEVGRGAVRATTADGSATQVETAGTVDEGVPAPEEDGPAEGGAVQPASTSRAAASAIGLARRTVTMAELLRADQSFPQGDSGTGGGCKE</sequence>
<feature type="compositionally biased region" description="Polar residues" evidence="1">
    <location>
        <begin position="68"/>
        <end position="77"/>
    </location>
</feature>
<evidence type="ECO:0000313" key="2">
    <source>
        <dbReference type="EMBL" id="KJL30133.1"/>
    </source>
</evidence>
<feature type="region of interest" description="Disordered" evidence="1">
    <location>
        <begin position="55"/>
        <end position="111"/>
    </location>
</feature>
<name>A0A0F0LAG4_9MICO</name>
<dbReference type="AlphaFoldDB" id="A0A0F0LAG4"/>
<gene>
    <name evidence="2" type="ORF">RL72_00264</name>
</gene>
<reference evidence="2 3" key="1">
    <citation type="submission" date="2015-02" db="EMBL/GenBank/DDBJ databases">
        <title>Draft genome sequences of ten Microbacterium spp. with emphasis on heavy metal contaminated environments.</title>
        <authorList>
            <person name="Corretto E."/>
        </authorList>
    </citation>
    <scope>NUCLEOTIDE SEQUENCE [LARGE SCALE GENOMIC DNA]</scope>
    <source>
        <strain evidence="2 3">DSM 23848</strain>
    </source>
</reference>
<dbReference type="EMBL" id="JYIT01000045">
    <property type="protein sequence ID" value="KJL30133.1"/>
    <property type="molecule type" value="Genomic_DNA"/>
</dbReference>
<proteinExistence type="predicted"/>
<accession>A0A0F0LAG4</accession>
<keyword evidence="3" id="KW-1185">Reference proteome</keyword>
<comment type="caution">
    <text evidence="2">The sequence shown here is derived from an EMBL/GenBank/DDBJ whole genome shotgun (WGS) entry which is preliminary data.</text>
</comment>
<evidence type="ECO:0000256" key="1">
    <source>
        <dbReference type="SAM" id="MobiDB-lite"/>
    </source>
</evidence>
<evidence type="ECO:0000313" key="3">
    <source>
        <dbReference type="Proteomes" id="UP000033448"/>
    </source>
</evidence>